<protein>
    <submittedName>
        <fullName evidence="1">Uncharacterized protein</fullName>
    </submittedName>
</protein>
<dbReference type="EMBL" id="LQQR01000024">
    <property type="protein sequence ID" value="KZE17955.1"/>
    <property type="molecule type" value="Genomic_DNA"/>
</dbReference>
<dbReference type="AlphaFoldDB" id="A0AB34XQY6"/>
<reference evidence="2" key="1">
    <citation type="submission" date="2016-01" db="EMBL/GenBank/DDBJ databases">
        <title>Draft genome of Chromobacterium sp. F49.</title>
        <authorList>
            <person name="Hong K.W."/>
        </authorList>
    </citation>
    <scope>NUCLEOTIDE SEQUENCE [LARGE SCALE GENOMIC DNA]</scope>
    <source>
        <strain evidence="2">M40</strain>
    </source>
</reference>
<comment type="caution">
    <text evidence="1">The sequence shown here is derived from an EMBL/GenBank/DDBJ whole genome shotgun (WGS) entry which is preliminary data.</text>
</comment>
<gene>
    <name evidence="1" type="ORF">AVW13_13180</name>
</gene>
<dbReference type="Proteomes" id="UP000076612">
    <property type="component" value="Unassembled WGS sequence"/>
</dbReference>
<evidence type="ECO:0000313" key="2">
    <source>
        <dbReference type="Proteomes" id="UP000076612"/>
    </source>
</evidence>
<sequence>MGETKNALMEILSQVSVVCRSGGQSTATGCADGAMLYLPGGVVGWLFTCRPSADPPGSWHY</sequence>
<proteinExistence type="predicted"/>
<name>A0AB34XQY6_9MICO</name>
<accession>A0AB34XQY6</accession>
<evidence type="ECO:0000313" key="1">
    <source>
        <dbReference type="EMBL" id="KZE17955.1"/>
    </source>
</evidence>
<organism evidence="1 2">
    <name type="scientific">Brevibacterium casei</name>
    <dbReference type="NCBI Taxonomy" id="33889"/>
    <lineage>
        <taxon>Bacteria</taxon>
        <taxon>Bacillati</taxon>
        <taxon>Actinomycetota</taxon>
        <taxon>Actinomycetes</taxon>
        <taxon>Micrococcales</taxon>
        <taxon>Brevibacteriaceae</taxon>
        <taxon>Brevibacterium</taxon>
    </lineage>
</organism>